<accession>A0A0N7JHM5</accession>
<organism evidence="7 8">
    <name type="scientific">Caulobacter henricii</name>
    <dbReference type="NCBI Taxonomy" id="69395"/>
    <lineage>
        <taxon>Bacteria</taxon>
        <taxon>Pseudomonadati</taxon>
        <taxon>Pseudomonadota</taxon>
        <taxon>Alphaproteobacteria</taxon>
        <taxon>Caulobacterales</taxon>
        <taxon>Caulobacteraceae</taxon>
        <taxon>Caulobacter</taxon>
    </lineage>
</organism>
<sequence>MKDMADSVVPPQPRDYHGWNWSGFFTLYQREIRRFWKVGTQTVAAPVVTTLLYMLVFVVAVGPARQAVDGVSFGQFVAPGLIMMAILNNAFANSSSSLIQAKMMGLTPDFLTPPLSPLEQVSAFALGAATRGVVVGAVTAIVIGVLPGAGLGIAHIWPIFYFGIGASLILGLAGILAGLWAEKFDQLSAVTNFLIMPMTFLSGTFYLVDRLPEPFRSASHYNPFFYLIDGFRYGFIGHADGSIQVGVIATALLTIGLFLWCWHLFRTGYRLKT</sequence>
<keyword evidence="3 5" id="KW-1133">Transmembrane helix</keyword>
<dbReference type="OrthoDB" id="9804001at2"/>
<dbReference type="PANTHER" id="PTHR43332">
    <property type="entry name" value="INNER MEMBRANE TRANSPORT PERMEASE YADH-RELATED"/>
    <property type="match status" value="1"/>
</dbReference>
<dbReference type="EMBL" id="CP013002">
    <property type="protein sequence ID" value="ALL13810.1"/>
    <property type="molecule type" value="Genomic_DNA"/>
</dbReference>
<feature type="transmembrane region" description="Helical" evidence="5">
    <location>
        <begin position="159"/>
        <end position="180"/>
    </location>
</feature>
<keyword evidence="8" id="KW-1185">Reference proteome</keyword>
<dbReference type="AlphaFoldDB" id="A0A0N7JHM5"/>
<dbReference type="PRINTS" id="PR00164">
    <property type="entry name" value="ABC2TRNSPORT"/>
</dbReference>
<dbReference type="InterPro" id="IPR013525">
    <property type="entry name" value="ABC2_TM"/>
</dbReference>
<feature type="transmembrane region" description="Helical" evidence="5">
    <location>
        <begin position="133"/>
        <end position="153"/>
    </location>
</feature>
<gene>
    <name evidence="7" type="ORF">AQ619_10950</name>
</gene>
<evidence type="ECO:0000259" key="6">
    <source>
        <dbReference type="PROSITE" id="PS51012"/>
    </source>
</evidence>
<dbReference type="STRING" id="69395.AQ619_10950"/>
<evidence type="ECO:0000313" key="8">
    <source>
        <dbReference type="Proteomes" id="UP000056905"/>
    </source>
</evidence>
<dbReference type="Pfam" id="PF01061">
    <property type="entry name" value="ABC2_membrane"/>
    <property type="match status" value="1"/>
</dbReference>
<proteinExistence type="inferred from homology"/>
<dbReference type="PANTHER" id="PTHR43332:SF1">
    <property type="entry name" value="TRANSPORT PERMEASE PROTEIN"/>
    <property type="match status" value="1"/>
</dbReference>
<dbReference type="RefSeq" id="WP_062147205.1">
    <property type="nucleotide sequence ID" value="NZ_CP013002.1"/>
</dbReference>
<dbReference type="InterPro" id="IPR052522">
    <property type="entry name" value="ABC-2_transport_permease"/>
</dbReference>
<comment type="similarity">
    <text evidence="5">Belongs to the ABC-2 integral membrane protein family.</text>
</comment>
<evidence type="ECO:0000256" key="1">
    <source>
        <dbReference type="ARBA" id="ARBA00004141"/>
    </source>
</evidence>
<evidence type="ECO:0000313" key="7">
    <source>
        <dbReference type="EMBL" id="ALL13810.1"/>
    </source>
</evidence>
<dbReference type="InterPro" id="IPR000412">
    <property type="entry name" value="ABC_2_transport"/>
</dbReference>
<keyword evidence="5" id="KW-0813">Transport</keyword>
<dbReference type="eggNOG" id="COG0842">
    <property type="taxonomic scope" value="Bacteria"/>
</dbReference>
<protein>
    <recommendedName>
        <fullName evidence="5">Transport permease protein</fullName>
    </recommendedName>
</protein>
<feature type="transmembrane region" description="Helical" evidence="5">
    <location>
        <begin position="43"/>
        <end position="61"/>
    </location>
</feature>
<dbReference type="PROSITE" id="PS51012">
    <property type="entry name" value="ABC_TM2"/>
    <property type="match status" value="1"/>
</dbReference>
<dbReference type="KEGG" id="chq:AQ619_10950"/>
<reference evidence="7 8" key="1">
    <citation type="submission" date="2015-10" db="EMBL/GenBank/DDBJ databases">
        <title>Conservation of the essential genome among Caulobacter and Brevundimonas species.</title>
        <authorList>
            <person name="Scott D."/>
            <person name="Ely B."/>
        </authorList>
    </citation>
    <scope>NUCLEOTIDE SEQUENCE [LARGE SCALE GENOMIC DNA]</scope>
    <source>
        <strain evidence="7 8">CB4</strain>
    </source>
</reference>
<dbReference type="InterPro" id="IPR047817">
    <property type="entry name" value="ABC2_TM_bact-type"/>
</dbReference>
<keyword evidence="2 5" id="KW-0812">Transmembrane</keyword>
<evidence type="ECO:0000256" key="5">
    <source>
        <dbReference type="RuleBase" id="RU361157"/>
    </source>
</evidence>
<dbReference type="GO" id="GO:0140359">
    <property type="term" value="F:ABC-type transporter activity"/>
    <property type="evidence" value="ECO:0007669"/>
    <property type="project" value="InterPro"/>
</dbReference>
<dbReference type="GO" id="GO:0043190">
    <property type="term" value="C:ATP-binding cassette (ABC) transporter complex"/>
    <property type="evidence" value="ECO:0007669"/>
    <property type="project" value="InterPro"/>
</dbReference>
<feature type="domain" description="ABC transmembrane type-2" evidence="6">
    <location>
        <begin position="37"/>
        <end position="268"/>
    </location>
</feature>
<comment type="subcellular location">
    <subcellularLocation>
        <location evidence="5">Cell inner membrane</location>
        <topology evidence="5">Multi-pass membrane protein</topology>
    </subcellularLocation>
    <subcellularLocation>
        <location evidence="1">Membrane</location>
        <topology evidence="1">Multi-pass membrane protein</topology>
    </subcellularLocation>
</comment>
<keyword evidence="5" id="KW-1003">Cell membrane</keyword>
<feature type="transmembrane region" description="Helical" evidence="5">
    <location>
        <begin position="73"/>
        <end position="92"/>
    </location>
</feature>
<evidence type="ECO:0000256" key="3">
    <source>
        <dbReference type="ARBA" id="ARBA00022989"/>
    </source>
</evidence>
<evidence type="ECO:0000256" key="4">
    <source>
        <dbReference type="ARBA" id="ARBA00023136"/>
    </source>
</evidence>
<evidence type="ECO:0000256" key="2">
    <source>
        <dbReference type="ARBA" id="ARBA00022692"/>
    </source>
</evidence>
<feature type="transmembrane region" description="Helical" evidence="5">
    <location>
        <begin position="243"/>
        <end position="265"/>
    </location>
</feature>
<dbReference type="PIRSF" id="PIRSF006648">
    <property type="entry name" value="DrrB"/>
    <property type="match status" value="1"/>
</dbReference>
<keyword evidence="4 5" id="KW-0472">Membrane</keyword>
<feature type="transmembrane region" description="Helical" evidence="5">
    <location>
        <begin position="187"/>
        <end position="208"/>
    </location>
</feature>
<name>A0A0N7JHM5_9CAUL</name>
<dbReference type="Proteomes" id="UP000056905">
    <property type="component" value="Chromosome"/>
</dbReference>